<dbReference type="SMART" id="SM00490">
    <property type="entry name" value="HELICc"/>
    <property type="match status" value="1"/>
</dbReference>
<dbReference type="Proteomes" id="UP000193781">
    <property type="component" value="Unassembled WGS sequence"/>
</dbReference>
<evidence type="ECO:0000256" key="5">
    <source>
        <dbReference type="ARBA" id="ARBA00022806"/>
    </source>
</evidence>
<evidence type="ECO:0000256" key="12">
    <source>
        <dbReference type="ARBA" id="ARBA00044550"/>
    </source>
</evidence>
<gene>
    <name evidence="15" type="ORF">AWC17_05565</name>
</gene>
<evidence type="ECO:0000256" key="6">
    <source>
        <dbReference type="ARBA" id="ARBA00022840"/>
    </source>
</evidence>
<dbReference type="Gene3D" id="3.40.50.300">
    <property type="entry name" value="P-loop containing nucleotide triphosphate hydrolases"/>
    <property type="match status" value="2"/>
</dbReference>
<protein>
    <recommendedName>
        <fullName evidence="11">ATP-dependent DNA helicase RecQ</fullName>
        <ecNumber evidence="10">5.6.2.4</ecNumber>
    </recommendedName>
    <alternativeName>
        <fullName evidence="12">DNA 3'-5' helicase RecQ</fullName>
    </alternativeName>
</protein>
<dbReference type="Pfam" id="PF16124">
    <property type="entry name" value="RecQ_Zn_bind"/>
    <property type="match status" value="1"/>
</dbReference>
<feature type="domain" description="Helicase ATP-binding" evidence="13">
    <location>
        <begin position="28"/>
        <end position="197"/>
    </location>
</feature>
<evidence type="ECO:0000256" key="10">
    <source>
        <dbReference type="ARBA" id="ARBA00034808"/>
    </source>
</evidence>
<dbReference type="GO" id="GO:0006281">
    <property type="term" value="P:DNA repair"/>
    <property type="evidence" value="ECO:0007669"/>
    <property type="project" value="TreeGrafter"/>
</dbReference>
<keyword evidence="16" id="KW-1185">Reference proteome</keyword>
<evidence type="ECO:0000313" key="15">
    <source>
        <dbReference type="EMBL" id="ORW22122.1"/>
    </source>
</evidence>
<evidence type="ECO:0000256" key="4">
    <source>
        <dbReference type="ARBA" id="ARBA00022801"/>
    </source>
</evidence>
<dbReference type="GO" id="GO:0016787">
    <property type="term" value="F:hydrolase activity"/>
    <property type="evidence" value="ECO:0007669"/>
    <property type="project" value="UniProtKB-KW"/>
</dbReference>
<dbReference type="InterPro" id="IPR027417">
    <property type="entry name" value="P-loop_NTPase"/>
</dbReference>
<dbReference type="PANTHER" id="PTHR13710">
    <property type="entry name" value="DNA HELICASE RECQ FAMILY MEMBER"/>
    <property type="match status" value="1"/>
</dbReference>
<dbReference type="GO" id="GO:0003677">
    <property type="term" value="F:DNA binding"/>
    <property type="evidence" value="ECO:0007669"/>
    <property type="project" value="UniProtKB-KW"/>
</dbReference>
<dbReference type="OrthoDB" id="9760034at2"/>
<keyword evidence="3" id="KW-0547">Nucleotide-binding</keyword>
<evidence type="ECO:0000256" key="11">
    <source>
        <dbReference type="ARBA" id="ARBA00044535"/>
    </source>
</evidence>
<dbReference type="Pfam" id="PF00270">
    <property type="entry name" value="DEAD"/>
    <property type="match status" value="1"/>
</dbReference>
<dbReference type="PROSITE" id="PS51194">
    <property type="entry name" value="HELICASE_CTER"/>
    <property type="match status" value="1"/>
</dbReference>
<dbReference type="PROSITE" id="PS51192">
    <property type="entry name" value="HELICASE_ATP_BIND_1"/>
    <property type="match status" value="1"/>
</dbReference>
<dbReference type="PROSITE" id="PS00690">
    <property type="entry name" value="DEAH_ATP_HELICASE"/>
    <property type="match status" value="1"/>
</dbReference>
<proteinExistence type="inferred from homology"/>
<dbReference type="AlphaFoldDB" id="A0A1X1ZFL0"/>
<dbReference type="GO" id="GO:0043590">
    <property type="term" value="C:bacterial nucleoid"/>
    <property type="evidence" value="ECO:0007669"/>
    <property type="project" value="TreeGrafter"/>
</dbReference>
<evidence type="ECO:0000313" key="16">
    <source>
        <dbReference type="Proteomes" id="UP000193781"/>
    </source>
</evidence>
<dbReference type="GO" id="GO:0009378">
    <property type="term" value="F:four-way junction helicase activity"/>
    <property type="evidence" value="ECO:0007669"/>
    <property type="project" value="TreeGrafter"/>
</dbReference>
<dbReference type="SUPFAM" id="SSF52540">
    <property type="entry name" value="P-loop containing nucleoside triphosphate hydrolases"/>
    <property type="match status" value="1"/>
</dbReference>
<dbReference type="InterPro" id="IPR011545">
    <property type="entry name" value="DEAD/DEAH_box_helicase_dom"/>
</dbReference>
<dbReference type="NCBIfam" id="TIGR00614">
    <property type="entry name" value="recQ_fam"/>
    <property type="match status" value="1"/>
</dbReference>
<keyword evidence="7" id="KW-0238">DNA-binding</keyword>
<dbReference type="InterPro" id="IPR032284">
    <property type="entry name" value="RecQ_Zn-bd"/>
</dbReference>
<dbReference type="GO" id="GO:0030894">
    <property type="term" value="C:replisome"/>
    <property type="evidence" value="ECO:0007669"/>
    <property type="project" value="TreeGrafter"/>
</dbReference>
<organism evidence="15 16">
    <name type="scientific">Mycobacterium nebraskense</name>
    <dbReference type="NCBI Taxonomy" id="244292"/>
    <lineage>
        <taxon>Bacteria</taxon>
        <taxon>Bacillati</taxon>
        <taxon>Actinomycetota</taxon>
        <taxon>Actinomycetes</taxon>
        <taxon>Mycobacteriales</taxon>
        <taxon>Mycobacteriaceae</taxon>
        <taxon>Mycobacterium</taxon>
    </lineage>
</organism>
<comment type="similarity">
    <text evidence="1">Belongs to the helicase family. RecQ subfamily.</text>
</comment>
<keyword evidence="8" id="KW-0413">Isomerase</keyword>
<feature type="domain" description="Helicase C-terminal" evidence="14">
    <location>
        <begin position="211"/>
        <end position="377"/>
    </location>
</feature>
<comment type="caution">
    <text evidence="15">The sequence shown here is derived from an EMBL/GenBank/DDBJ whole genome shotgun (WGS) entry which is preliminary data.</text>
</comment>
<name>A0A1X1ZFL0_9MYCO</name>
<accession>A0A1X1ZFL0</accession>
<evidence type="ECO:0000256" key="1">
    <source>
        <dbReference type="ARBA" id="ARBA00005446"/>
    </source>
</evidence>
<dbReference type="GO" id="GO:0046872">
    <property type="term" value="F:metal ion binding"/>
    <property type="evidence" value="ECO:0007669"/>
    <property type="project" value="UniProtKB-KW"/>
</dbReference>
<dbReference type="EMBL" id="LQPH01000123">
    <property type="protein sequence ID" value="ORW22122.1"/>
    <property type="molecule type" value="Genomic_DNA"/>
</dbReference>
<reference evidence="15 16" key="1">
    <citation type="submission" date="2016-01" db="EMBL/GenBank/DDBJ databases">
        <title>The new phylogeny of the genus Mycobacterium.</title>
        <authorList>
            <person name="Tarcisio F."/>
            <person name="Conor M."/>
            <person name="Antonella G."/>
            <person name="Elisabetta G."/>
            <person name="Giulia F.S."/>
            <person name="Sara T."/>
            <person name="Anna F."/>
            <person name="Clotilde B."/>
            <person name="Roberto B."/>
            <person name="Veronica D.S."/>
            <person name="Fabio R."/>
            <person name="Monica P."/>
            <person name="Olivier J."/>
            <person name="Enrico T."/>
            <person name="Nicola S."/>
        </authorList>
    </citation>
    <scope>NUCLEOTIDE SEQUENCE [LARGE SCALE GENOMIC DNA]</scope>
    <source>
        <strain evidence="15 16">DSM 44803</strain>
    </source>
</reference>
<dbReference type="InterPro" id="IPR004589">
    <property type="entry name" value="DNA_helicase_ATP-dep_RecQ"/>
</dbReference>
<evidence type="ECO:0000259" key="13">
    <source>
        <dbReference type="PROSITE" id="PS51192"/>
    </source>
</evidence>
<sequence length="546" mass="60483">MTRRAELEDVARRVFGWKALRAEQLDAMEALVARRDVLALMPTGAGKSAIYQVAAVLIDGATLVISPLIALQRDQIDHILAAHGPAAVAINSRQSQTLTSRSWEAVRRHEVEYIFLSPEQLSKDDVVSRLAESNVSLIVVDEAHCVSTWGHDFRPDYLRLADAFDRLGRPPVAALTATASPLVRREIIERLGLRDLVVIASGFDRPNLRLEVEHHVSDAEKRVAVVSTVAEMVGPVLVYTVTRKDAESYADALALRGRSAAAYHGGMRAAQRDEIHRRFRDDEYEMITATSAFGMGIDKPNIRAVVHASVPDSLDSYYQQVGRAGRDGEAALALLFYRPEDLSLARFFTAHHPDEELLHRVYSALSADRPKRLKNLRTELGVRGRRLTTAVNLLDQAGAVTSSYKGFAASGEPEATAVGRAVEVVETSERVNRTRVEMLRGYAETRECRRQILLAYFGETLPEPCGNCDRCRDNQIGEASAHEQRPAIPVNTTVEHREWGPGVVIGGTADTVTVLFEKYGYRTLSMKVIRETAVLRQTRDENVSNA</sequence>
<keyword evidence="5" id="KW-0347">Helicase</keyword>
<comment type="catalytic activity">
    <reaction evidence="9">
        <text>Couples ATP hydrolysis with the unwinding of duplex DNA by translocating in the 3'-5' direction.</text>
        <dbReference type="EC" id="5.6.2.4"/>
    </reaction>
</comment>
<dbReference type="InterPro" id="IPR014001">
    <property type="entry name" value="Helicase_ATP-bd"/>
</dbReference>
<dbReference type="Pfam" id="PF00271">
    <property type="entry name" value="Helicase_C"/>
    <property type="match status" value="1"/>
</dbReference>
<dbReference type="InterPro" id="IPR001650">
    <property type="entry name" value="Helicase_C-like"/>
</dbReference>
<dbReference type="GO" id="GO:0005737">
    <property type="term" value="C:cytoplasm"/>
    <property type="evidence" value="ECO:0007669"/>
    <property type="project" value="TreeGrafter"/>
</dbReference>
<dbReference type="GO" id="GO:0005524">
    <property type="term" value="F:ATP binding"/>
    <property type="evidence" value="ECO:0007669"/>
    <property type="project" value="UniProtKB-KW"/>
</dbReference>
<dbReference type="RefSeq" id="WP_046182076.1">
    <property type="nucleotide sequence ID" value="NZ_JACKSS010000043.1"/>
</dbReference>
<evidence type="ECO:0000259" key="14">
    <source>
        <dbReference type="PROSITE" id="PS51194"/>
    </source>
</evidence>
<keyword evidence="2" id="KW-0479">Metal-binding</keyword>
<dbReference type="GO" id="GO:0006310">
    <property type="term" value="P:DNA recombination"/>
    <property type="evidence" value="ECO:0007669"/>
    <property type="project" value="InterPro"/>
</dbReference>
<evidence type="ECO:0000256" key="2">
    <source>
        <dbReference type="ARBA" id="ARBA00022723"/>
    </source>
</evidence>
<dbReference type="InterPro" id="IPR002464">
    <property type="entry name" value="DNA/RNA_helicase_DEAH_CS"/>
</dbReference>
<dbReference type="SMART" id="SM00487">
    <property type="entry name" value="DEXDc"/>
    <property type="match status" value="1"/>
</dbReference>
<keyword evidence="4" id="KW-0378">Hydrolase</keyword>
<evidence type="ECO:0000256" key="3">
    <source>
        <dbReference type="ARBA" id="ARBA00022741"/>
    </source>
</evidence>
<keyword evidence="6" id="KW-0067">ATP-binding</keyword>
<dbReference type="EC" id="5.6.2.4" evidence="10"/>
<dbReference type="GO" id="GO:0043138">
    <property type="term" value="F:3'-5' DNA helicase activity"/>
    <property type="evidence" value="ECO:0007669"/>
    <property type="project" value="UniProtKB-EC"/>
</dbReference>
<dbReference type="STRING" id="244292.ABW17_27245"/>
<dbReference type="PANTHER" id="PTHR13710:SF105">
    <property type="entry name" value="ATP-DEPENDENT DNA HELICASE Q1"/>
    <property type="match status" value="1"/>
</dbReference>
<evidence type="ECO:0000256" key="9">
    <source>
        <dbReference type="ARBA" id="ARBA00034617"/>
    </source>
</evidence>
<evidence type="ECO:0000256" key="8">
    <source>
        <dbReference type="ARBA" id="ARBA00023235"/>
    </source>
</evidence>
<evidence type="ECO:0000256" key="7">
    <source>
        <dbReference type="ARBA" id="ARBA00023125"/>
    </source>
</evidence>
<dbReference type="CDD" id="cd17920">
    <property type="entry name" value="DEXHc_RecQ"/>
    <property type="match status" value="1"/>
</dbReference>